<dbReference type="EMBL" id="JGYX01000001">
    <property type="protein sequence ID" value="KFI61833.1"/>
    <property type="molecule type" value="Genomic_DNA"/>
</dbReference>
<evidence type="ECO:0000259" key="1">
    <source>
        <dbReference type="Pfam" id="PF12697"/>
    </source>
</evidence>
<gene>
    <name evidence="2" type="ORF">BIGA_0364</name>
</gene>
<keyword evidence="3" id="KW-1185">Reference proteome</keyword>
<name>A0A087AST3_9BIFI</name>
<dbReference type="InterPro" id="IPR050266">
    <property type="entry name" value="AB_hydrolase_sf"/>
</dbReference>
<dbReference type="InterPro" id="IPR000073">
    <property type="entry name" value="AB_hydrolase_1"/>
</dbReference>
<dbReference type="eggNOG" id="COG2267">
    <property type="taxonomic scope" value="Bacteria"/>
</dbReference>
<dbReference type="RefSeq" id="WP_033506656.1">
    <property type="nucleotide sequence ID" value="NZ_JGYX01000001.1"/>
</dbReference>
<evidence type="ECO:0000313" key="2">
    <source>
        <dbReference type="EMBL" id="KFI61833.1"/>
    </source>
</evidence>
<sequence>MELNTTIYRDGEGIPVVLVHAFPIDHHLWDDCAAELIVRANAAGLPRFPIWAPDMPGAGEGPIPTAEQTGAVSQDGAYTEALDRMAVAYVDLIRKAGFTKAIWVGLSMGGYLVLDIQRLHPEAVAGLALCDTKADADSAASRANRLRIADICETEHTVDPVMHFAEPQPGDSTIKRAPRFIRQFTGWIQAQRPEGVAWRERMAAGRPDLNDQLPLITAPAAVICGENDPSSAPSVMRPIAEAMTGTSAVFTEIPDCGHFSAYEHPDQVADALLDLVRRVQAEA</sequence>
<protein>
    <submittedName>
        <fullName evidence="2">Alpha/beta hydrolase</fullName>
    </submittedName>
</protein>
<evidence type="ECO:0000313" key="3">
    <source>
        <dbReference type="Proteomes" id="UP000029046"/>
    </source>
</evidence>
<comment type="caution">
    <text evidence="2">The sequence shown here is derived from an EMBL/GenBank/DDBJ whole genome shotgun (WGS) entry which is preliminary data.</text>
</comment>
<dbReference type="Pfam" id="PF12697">
    <property type="entry name" value="Abhydrolase_6"/>
    <property type="match status" value="1"/>
</dbReference>
<dbReference type="InterPro" id="IPR000639">
    <property type="entry name" value="Epox_hydrolase-like"/>
</dbReference>
<dbReference type="Gene3D" id="3.40.50.1820">
    <property type="entry name" value="alpha/beta hydrolase"/>
    <property type="match status" value="1"/>
</dbReference>
<accession>A0A087AST3</accession>
<dbReference type="SUPFAM" id="SSF53474">
    <property type="entry name" value="alpha/beta-Hydrolases"/>
    <property type="match status" value="1"/>
</dbReference>
<feature type="domain" description="AB hydrolase-1" evidence="1">
    <location>
        <begin position="16"/>
        <end position="271"/>
    </location>
</feature>
<dbReference type="InterPro" id="IPR029058">
    <property type="entry name" value="AB_hydrolase_fold"/>
</dbReference>
<dbReference type="PANTHER" id="PTHR43798">
    <property type="entry name" value="MONOACYLGLYCEROL LIPASE"/>
    <property type="match status" value="1"/>
</dbReference>
<dbReference type="AlphaFoldDB" id="A0A087AST3"/>
<dbReference type="Proteomes" id="UP000029046">
    <property type="component" value="Unassembled WGS sequence"/>
</dbReference>
<reference evidence="2 3" key="1">
    <citation type="submission" date="2014-03" db="EMBL/GenBank/DDBJ databases">
        <title>Genomics of Bifidobacteria.</title>
        <authorList>
            <person name="Ventura M."/>
            <person name="Milani C."/>
            <person name="Lugli G.A."/>
        </authorList>
    </citation>
    <scope>NUCLEOTIDE SEQUENCE [LARGE SCALE GENOMIC DNA]</scope>
    <source>
        <strain evidence="2 3">LMG 11586</strain>
    </source>
</reference>
<dbReference type="GO" id="GO:0016787">
    <property type="term" value="F:hydrolase activity"/>
    <property type="evidence" value="ECO:0007669"/>
    <property type="project" value="UniProtKB-KW"/>
</dbReference>
<dbReference type="OrthoDB" id="495620at2"/>
<keyword evidence="2" id="KW-0378">Hydrolase</keyword>
<organism evidence="2 3">
    <name type="scientific">Bifidobacterium pullorum subsp. gallinarum</name>
    <dbReference type="NCBI Taxonomy" id="78344"/>
    <lineage>
        <taxon>Bacteria</taxon>
        <taxon>Bacillati</taxon>
        <taxon>Actinomycetota</taxon>
        <taxon>Actinomycetes</taxon>
        <taxon>Bifidobacteriales</taxon>
        <taxon>Bifidobacteriaceae</taxon>
        <taxon>Bifidobacterium</taxon>
    </lineage>
</organism>
<dbReference type="PRINTS" id="PR00412">
    <property type="entry name" value="EPOXHYDRLASE"/>
</dbReference>
<proteinExistence type="predicted"/>